<gene>
    <name evidence="1" type="ORF">ACFQKB_18400</name>
</gene>
<keyword evidence="2" id="KW-1185">Reference proteome</keyword>
<dbReference type="EMBL" id="JBHSXS010000009">
    <property type="protein sequence ID" value="MFC6881735.1"/>
    <property type="molecule type" value="Genomic_DNA"/>
</dbReference>
<accession>A0ABW2CMZ7</accession>
<name>A0ABW2CMZ7_9ACTN</name>
<reference evidence="2" key="1">
    <citation type="journal article" date="2019" name="Int. J. Syst. Evol. Microbiol.">
        <title>The Global Catalogue of Microorganisms (GCM) 10K type strain sequencing project: providing services to taxonomists for standard genome sequencing and annotation.</title>
        <authorList>
            <consortium name="The Broad Institute Genomics Platform"/>
            <consortium name="The Broad Institute Genome Sequencing Center for Infectious Disease"/>
            <person name="Wu L."/>
            <person name="Ma J."/>
        </authorList>
    </citation>
    <scope>NUCLEOTIDE SEQUENCE [LARGE SCALE GENOMIC DNA]</scope>
    <source>
        <strain evidence="2">JCM 3369</strain>
    </source>
</reference>
<comment type="caution">
    <text evidence="1">The sequence shown here is derived from an EMBL/GenBank/DDBJ whole genome shotgun (WGS) entry which is preliminary data.</text>
</comment>
<dbReference type="Gene3D" id="3.90.180.10">
    <property type="entry name" value="Medium-chain alcohol dehydrogenases, catalytic domain"/>
    <property type="match status" value="1"/>
</dbReference>
<dbReference type="RefSeq" id="WP_160824136.1">
    <property type="nucleotide sequence ID" value="NZ_JBHSXE010000001.1"/>
</dbReference>
<proteinExistence type="predicted"/>
<evidence type="ECO:0008006" key="3">
    <source>
        <dbReference type="Google" id="ProtNLM"/>
    </source>
</evidence>
<dbReference type="Proteomes" id="UP001596380">
    <property type="component" value="Unassembled WGS sequence"/>
</dbReference>
<organism evidence="1 2">
    <name type="scientific">Actinomadura yumaensis</name>
    <dbReference type="NCBI Taxonomy" id="111807"/>
    <lineage>
        <taxon>Bacteria</taxon>
        <taxon>Bacillati</taxon>
        <taxon>Actinomycetota</taxon>
        <taxon>Actinomycetes</taxon>
        <taxon>Streptosporangiales</taxon>
        <taxon>Thermomonosporaceae</taxon>
        <taxon>Actinomadura</taxon>
    </lineage>
</organism>
<sequence>MGNWSTVNGFTRPELNVVGIRSARHRDALAVLSLLRGGRISSRITARFPLADTRKANELMQTSQDLVGRVVLKP</sequence>
<evidence type="ECO:0000313" key="2">
    <source>
        <dbReference type="Proteomes" id="UP001596380"/>
    </source>
</evidence>
<evidence type="ECO:0000313" key="1">
    <source>
        <dbReference type="EMBL" id="MFC6881735.1"/>
    </source>
</evidence>
<protein>
    <recommendedName>
        <fullName evidence="3">Zinc-binding dehydrogenase</fullName>
    </recommendedName>
</protein>